<comment type="caution">
    <text evidence="2">The sequence shown here is derived from an EMBL/GenBank/DDBJ whole genome shotgun (WGS) entry which is preliminary data.</text>
</comment>
<dbReference type="AlphaFoldDB" id="A0A0L7LPX2"/>
<evidence type="ECO:0000256" key="1">
    <source>
        <dbReference type="SAM" id="MobiDB-lite"/>
    </source>
</evidence>
<feature type="non-terminal residue" evidence="2">
    <location>
        <position position="288"/>
    </location>
</feature>
<proteinExistence type="predicted"/>
<organism evidence="2 3">
    <name type="scientific">Operophtera brumata</name>
    <name type="common">Winter moth</name>
    <name type="synonym">Phalaena brumata</name>
    <dbReference type="NCBI Taxonomy" id="104452"/>
    <lineage>
        <taxon>Eukaryota</taxon>
        <taxon>Metazoa</taxon>
        <taxon>Ecdysozoa</taxon>
        <taxon>Arthropoda</taxon>
        <taxon>Hexapoda</taxon>
        <taxon>Insecta</taxon>
        <taxon>Pterygota</taxon>
        <taxon>Neoptera</taxon>
        <taxon>Endopterygota</taxon>
        <taxon>Lepidoptera</taxon>
        <taxon>Glossata</taxon>
        <taxon>Ditrysia</taxon>
        <taxon>Geometroidea</taxon>
        <taxon>Geometridae</taxon>
        <taxon>Larentiinae</taxon>
        <taxon>Operophtera</taxon>
    </lineage>
</organism>
<protein>
    <submittedName>
        <fullName evidence="2">Retrovirus-related Pol polyprotein from transposon 17.6</fullName>
    </submittedName>
</protein>
<sequence length="288" mass="31355">MLDADVTSQDDADDDVDEDHGVGIFSGTRCSSRSKYHQPSVSALAGASVASIPVAAQASPPQSQPTAAGVAAAPVVMTPDQLLLLINRLSHPVPVSTPAPTFSGNFAKYTARFDGGTSTASIGVEAFIDAVETYRACLSVDDSNALRGFYVTDGVGRYMRLPPHKLYRKIFEREQRVDEAIVLFLCHIQALFAHLPASTLTKAIQLDMTYGLLHRPLREKIPRSSFTTFAELQIEALRTEDILDENKMRAFSTAIDTKPVISPSTCKHVQATPTTSMGRQRPQCHYCK</sequence>
<evidence type="ECO:0000313" key="2">
    <source>
        <dbReference type="EMBL" id="KOB77454.1"/>
    </source>
</evidence>
<dbReference type="EMBL" id="JTDY01000380">
    <property type="protein sequence ID" value="KOB77454.1"/>
    <property type="molecule type" value="Genomic_DNA"/>
</dbReference>
<evidence type="ECO:0000313" key="3">
    <source>
        <dbReference type="Proteomes" id="UP000037510"/>
    </source>
</evidence>
<dbReference type="Proteomes" id="UP000037510">
    <property type="component" value="Unassembled WGS sequence"/>
</dbReference>
<name>A0A0L7LPX2_OPEBR</name>
<reference evidence="2 3" key="1">
    <citation type="journal article" date="2015" name="Genome Biol. Evol.">
        <title>The genome of winter moth (Operophtera brumata) provides a genomic perspective on sexual dimorphism and phenology.</title>
        <authorList>
            <person name="Derks M.F."/>
            <person name="Smit S."/>
            <person name="Salis L."/>
            <person name="Schijlen E."/>
            <person name="Bossers A."/>
            <person name="Mateman C."/>
            <person name="Pijl A.S."/>
            <person name="de Ridder D."/>
            <person name="Groenen M.A."/>
            <person name="Visser M.E."/>
            <person name="Megens H.J."/>
        </authorList>
    </citation>
    <scope>NUCLEOTIDE SEQUENCE [LARGE SCALE GENOMIC DNA]</scope>
    <source>
        <strain evidence="2">WM2013NL</strain>
        <tissue evidence="2">Head and thorax</tissue>
    </source>
</reference>
<feature type="region of interest" description="Disordered" evidence="1">
    <location>
        <begin position="1"/>
        <end position="20"/>
    </location>
</feature>
<feature type="compositionally biased region" description="Acidic residues" evidence="1">
    <location>
        <begin position="8"/>
        <end position="18"/>
    </location>
</feature>
<accession>A0A0L7LPX2</accession>
<gene>
    <name evidence="2" type="ORF">OBRU01_03640</name>
</gene>
<keyword evidence="3" id="KW-1185">Reference proteome</keyword>